<dbReference type="AlphaFoldDB" id="A0A9Q3C3K8"/>
<protein>
    <submittedName>
        <fullName evidence="1">Uncharacterized protein</fullName>
    </submittedName>
</protein>
<sequence>MDSKHRSPSQYQDGDNMTYSEKEALKQLSEATSFPEFSYVGENDHMKLINHIDGLFIDVQSISDYWITTRLNIAFKQHASIWYIEMKEIHSRRAK</sequence>
<dbReference type="EMBL" id="AVOT02004278">
    <property type="protein sequence ID" value="MBW0475918.1"/>
    <property type="molecule type" value="Genomic_DNA"/>
</dbReference>
<comment type="caution">
    <text evidence="1">The sequence shown here is derived from an EMBL/GenBank/DDBJ whole genome shotgun (WGS) entry which is preliminary data.</text>
</comment>
<gene>
    <name evidence="1" type="ORF">O181_015633</name>
</gene>
<name>A0A9Q3C3K8_9BASI</name>
<accession>A0A9Q3C3K8</accession>
<evidence type="ECO:0000313" key="1">
    <source>
        <dbReference type="EMBL" id="MBW0475918.1"/>
    </source>
</evidence>
<evidence type="ECO:0000313" key="2">
    <source>
        <dbReference type="Proteomes" id="UP000765509"/>
    </source>
</evidence>
<keyword evidence="2" id="KW-1185">Reference proteome</keyword>
<dbReference type="Proteomes" id="UP000765509">
    <property type="component" value="Unassembled WGS sequence"/>
</dbReference>
<organism evidence="1 2">
    <name type="scientific">Austropuccinia psidii MF-1</name>
    <dbReference type="NCBI Taxonomy" id="1389203"/>
    <lineage>
        <taxon>Eukaryota</taxon>
        <taxon>Fungi</taxon>
        <taxon>Dikarya</taxon>
        <taxon>Basidiomycota</taxon>
        <taxon>Pucciniomycotina</taxon>
        <taxon>Pucciniomycetes</taxon>
        <taxon>Pucciniales</taxon>
        <taxon>Sphaerophragmiaceae</taxon>
        <taxon>Austropuccinia</taxon>
    </lineage>
</organism>
<reference evidence="1" key="1">
    <citation type="submission" date="2021-03" db="EMBL/GenBank/DDBJ databases">
        <title>Draft genome sequence of rust myrtle Austropuccinia psidii MF-1, a brazilian biotype.</title>
        <authorList>
            <person name="Quecine M.C."/>
            <person name="Pachon D.M.R."/>
            <person name="Bonatelli M.L."/>
            <person name="Correr F.H."/>
            <person name="Franceschini L.M."/>
            <person name="Leite T.F."/>
            <person name="Margarido G.R.A."/>
            <person name="Almeida C.A."/>
            <person name="Ferrarezi J.A."/>
            <person name="Labate C.A."/>
        </authorList>
    </citation>
    <scope>NUCLEOTIDE SEQUENCE</scope>
    <source>
        <strain evidence="1">MF-1</strain>
    </source>
</reference>
<proteinExistence type="predicted"/>